<gene>
    <name evidence="4" type="ORF">KV113_13790</name>
</gene>
<evidence type="ECO:0000256" key="1">
    <source>
        <dbReference type="SAM" id="MobiDB-lite"/>
    </source>
</evidence>
<dbReference type="InterPro" id="IPR036397">
    <property type="entry name" value="RNaseH_sf"/>
</dbReference>
<evidence type="ECO:0000313" key="4">
    <source>
        <dbReference type="EMBL" id="MEB3032626.1"/>
    </source>
</evidence>
<proteinExistence type="predicted"/>
<organism evidence="4 5">
    <name type="scientific">[Mycobacterium] nativiensis</name>
    <dbReference type="NCBI Taxonomy" id="2855503"/>
    <lineage>
        <taxon>Bacteria</taxon>
        <taxon>Bacillati</taxon>
        <taxon>Actinomycetota</taxon>
        <taxon>Actinomycetes</taxon>
        <taxon>Mycobacteriales</taxon>
        <taxon>Mycobacteriaceae</taxon>
        <taxon>Mycolicibacter</taxon>
    </lineage>
</organism>
<keyword evidence="2" id="KW-1133">Transmembrane helix</keyword>
<evidence type="ECO:0000259" key="3">
    <source>
        <dbReference type="SMART" id="SM00479"/>
    </source>
</evidence>
<dbReference type="PANTHER" id="PTHR30231">
    <property type="entry name" value="DNA POLYMERASE III SUBUNIT EPSILON"/>
    <property type="match status" value="1"/>
</dbReference>
<dbReference type="PANTHER" id="PTHR30231:SF41">
    <property type="entry name" value="DNA POLYMERASE III SUBUNIT EPSILON"/>
    <property type="match status" value="1"/>
</dbReference>
<dbReference type="CDD" id="cd06127">
    <property type="entry name" value="DEDDh"/>
    <property type="match status" value="1"/>
</dbReference>
<protein>
    <submittedName>
        <fullName evidence="4">DUF4236 domain-containing protein</fullName>
    </submittedName>
</protein>
<keyword evidence="2" id="KW-0472">Membrane</keyword>
<dbReference type="Proteomes" id="UP001298593">
    <property type="component" value="Unassembled WGS sequence"/>
</dbReference>
<dbReference type="Pfam" id="PF14020">
    <property type="entry name" value="DUF4236"/>
    <property type="match status" value="1"/>
</dbReference>
<sequence length="881" mass="95826">MSFYLRKSIKAGPFRFNLSKSGIGVSTGIPGFRAGTGPRGHYVHMGRGGVYYRATLGARSQPHPPQPTKPTQRASAQAFRPSGVVMEDVTGSTAFELQPTSSDDVVEQLNGASSRVAWGWWAIGVAFLLGLVTLPFGLIVWVLAAPGCAWLVLNDRAHKTVVLFYDVHDDHSSWFDSLVTQWDWLTDSQRVWRVLQSGAVTTTYQFKTNSGAGRLLSRVTGSATTSGPKELATNIAVPSIRAGKAALYFLPDRALVRDGKHFSDVGYAHLHASAGHTRFIEDAALPGDAVQVDHTWQYVNVKGGPDRRYKDNRQLPVMRYSTLDITSPQGLQWQLQVSRDGATAAVAKALSASPGPQIRTASEPKVQQIPQRNSVTKPRRPVSASASAPPAARSGLVGTRGANPASTATASEIPRALLTRTPTRHTVDGVTFTAIDIETTGLDPSTDQIVEIGLVKFTADGTVLDEFATLVDSPGSSLGAREVHGIDDADLTGAPRLDQALPEAFAFMAGTALVAHNLDFEGGFLAAAAAHTRLSLPPVLGLCTLQTSRRQLEGRAFSLTAMYKTATGGWNEQRHTALGDARAVREVLLWLLRTSPHRLYLTQAPPAAIPVPMRQCAISCRPVGLSRASVAELLDAFPQSPVVRIGDPPAILQYQAVLTDAAEDGRLTYEEAAALTDQARLTRLTGTQLRQLHQKAWEAAFPEHSSDWAALSATDRKEMYLLADALGLTDLADELRHVIEASAEPPPSAEARYLQGLRIAILGDHSEIIDLRKEAESYGARLAVNITKTVRWLATSTPEATDSRHTTARTLGLPIISPAEARTRLAEAIREAELKAFERQRQIDEQLAQRRQREAEADAYWRPTWRSWELDYDPPRQPWGD</sequence>
<evidence type="ECO:0000256" key="2">
    <source>
        <dbReference type="SAM" id="Phobius"/>
    </source>
</evidence>
<feature type="region of interest" description="Disordered" evidence="1">
    <location>
        <begin position="350"/>
        <end position="420"/>
    </location>
</feature>
<comment type="caution">
    <text evidence="4">The sequence shown here is derived from an EMBL/GenBank/DDBJ whole genome shotgun (WGS) entry which is preliminary data.</text>
</comment>
<dbReference type="SMART" id="SM00479">
    <property type="entry name" value="EXOIII"/>
    <property type="match status" value="1"/>
</dbReference>
<dbReference type="Gene3D" id="3.30.420.10">
    <property type="entry name" value="Ribonuclease H-like superfamily/Ribonuclease H"/>
    <property type="match status" value="1"/>
</dbReference>
<evidence type="ECO:0000313" key="5">
    <source>
        <dbReference type="Proteomes" id="UP001298593"/>
    </source>
</evidence>
<feature type="compositionally biased region" description="Low complexity" evidence="1">
    <location>
        <begin position="381"/>
        <end position="394"/>
    </location>
</feature>
<dbReference type="InterPro" id="IPR013520">
    <property type="entry name" value="Ribonucl_H"/>
</dbReference>
<dbReference type="RefSeq" id="WP_224971826.1">
    <property type="nucleotide sequence ID" value="NZ_JAYJJU010000012.1"/>
</dbReference>
<name>A0ABU5XXA0_9MYCO</name>
<dbReference type="InterPro" id="IPR012337">
    <property type="entry name" value="RNaseH-like_sf"/>
</dbReference>
<feature type="transmembrane region" description="Helical" evidence="2">
    <location>
        <begin position="118"/>
        <end position="144"/>
    </location>
</feature>
<dbReference type="InterPro" id="IPR025330">
    <property type="entry name" value="DUF4236"/>
</dbReference>
<dbReference type="Pfam" id="PF00929">
    <property type="entry name" value="RNase_T"/>
    <property type="match status" value="1"/>
</dbReference>
<dbReference type="EMBL" id="JAYJJU010000012">
    <property type="protein sequence ID" value="MEB3032626.1"/>
    <property type="molecule type" value="Genomic_DNA"/>
</dbReference>
<dbReference type="SUPFAM" id="SSF53098">
    <property type="entry name" value="Ribonuclease H-like"/>
    <property type="match status" value="1"/>
</dbReference>
<reference evidence="4 5" key="1">
    <citation type="submission" date="2023-12" db="EMBL/GenBank/DDBJ databases">
        <title>Description of new species of Mycobacterium terrae complex isolated from sewage at the Sao Paulo Zoological Park Foundation in Brazil.</title>
        <authorList>
            <person name="Romagnoli C.L."/>
            <person name="Conceicao E.C."/>
            <person name="Machado E."/>
            <person name="Barreto L.B.P.F."/>
            <person name="Sharma A."/>
            <person name="Silva N.M."/>
            <person name="Marques L.E."/>
            <person name="Juliana M.A."/>
            <person name="Lourenco M.C.S."/>
            <person name="Digiampietri L.A."/>
            <person name="Suffys P.N."/>
            <person name="Viana-Niero C."/>
        </authorList>
    </citation>
    <scope>NUCLEOTIDE SEQUENCE [LARGE SCALE GENOMIC DNA]</scope>
    <source>
        <strain evidence="4 5">MYC340</strain>
    </source>
</reference>
<keyword evidence="2" id="KW-0812">Transmembrane</keyword>
<keyword evidence="5" id="KW-1185">Reference proteome</keyword>
<feature type="domain" description="Exonuclease" evidence="3">
    <location>
        <begin position="431"/>
        <end position="597"/>
    </location>
</feature>
<accession>A0ABU5XXA0</accession>